<dbReference type="InterPro" id="IPR050273">
    <property type="entry name" value="GppA/Ppx_hydrolase"/>
</dbReference>
<comment type="caution">
    <text evidence="4">The sequence shown here is derived from an EMBL/GenBank/DDBJ whole genome shotgun (WGS) entry which is preliminary data.</text>
</comment>
<evidence type="ECO:0000313" key="5">
    <source>
        <dbReference type="Proteomes" id="UP000292927"/>
    </source>
</evidence>
<feature type="domain" description="Ppx/GppA phosphatase N-terminal" evidence="2">
    <location>
        <begin position="21"/>
        <end position="250"/>
    </location>
</feature>
<gene>
    <name evidence="4" type="ORF">EV209_0820</name>
</gene>
<dbReference type="RefSeq" id="WP_130433295.1">
    <property type="nucleotide sequence ID" value="NZ_SGXF01000001.1"/>
</dbReference>
<dbReference type="SUPFAM" id="SSF109604">
    <property type="entry name" value="HD-domain/PDEase-like"/>
    <property type="match status" value="1"/>
</dbReference>
<dbReference type="SUPFAM" id="SSF53067">
    <property type="entry name" value="Actin-like ATPase domain"/>
    <property type="match status" value="2"/>
</dbReference>
<dbReference type="InterPro" id="IPR003695">
    <property type="entry name" value="Ppx_GppA_N"/>
</dbReference>
<organism evidence="4 5">
    <name type="scientific">Cuneatibacter caecimuris</name>
    <dbReference type="NCBI Taxonomy" id="1796618"/>
    <lineage>
        <taxon>Bacteria</taxon>
        <taxon>Bacillati</taxon>
        <taxon>Bacillota</taxon>
        <taxon>Clostridia</taxon>
        <taxon>Lachnospirales</taxon>
        <taxon>Lachnospiraceae</taxon>
        <taxon>Cuneatibacter</taxon>
    </lineage>
</organism>
<reference evidence="4 5" key="1">
    <citation type="submission" date="2019-02" db="EMBL/GenBank/DDBJ databases">
        <title>Genomic Encyclopedia of Type Strains, Phase IV (KMG-IV): sequencing the most valuable type-strain genomes for metagenomic binning, comparative biology and taxonomic classification.</title>
        <authorList>
            <person name="Goeker M."/>
        </authorList>
    </citation>
    <scope>NUCLEOTIDE SEQUENCE [LARGE SCALE GENOMIC DNA]</scope>
    <source>
        <strain evidence="4 5">DSM 29486</strain>
    </source>
</reference>
<dbReference type="Pfam" id="PF21447">
    <property type="entry name" value="Ppx-GppA_III"/>
    <property type="match status" value="1"/>
</dbReference>
<evidence type="ECO:0000256" key="1">
    <source>
        <dbReference type="ARBA" id="ARBA00007125"/>
    </source>
</evidence>
<dbReference type="PANTHER" id="PTHR30005">
    <property type="entry name" value="EXOPOLYPHOSPHATASE"/>
    <property type="match status" value="1"/>
</dbReference>
<dbReference type="InterPro" id="IPR003607">
    <property type="entry name" value="HD/PDEase_dom"/>
</dbReference>
<dbReference type="Pfam" id="PF02541">
    <property type="entry name" value="Ppx-GppA"/>
    <property type="match status" value="1"/>
</dbReference>
<proteinExistence type="inferred from homology"/>
<evidence type="ECO:0000259" key="2">
    <source>
        <dbReference type="Pfam" id="PF02541"/>
    </source>
</evidence>
<comment type="similarity">
    <text evidence="1">Belongs to the GppA/Ppx family.</text>
</comment>
<dbReference type="GO" id="GO:0016462">
    <property type="term" value="F:pyrophosphatase activity"/>
    <property type="evidence" value="ECO:0007669"/>
    <property type="project" value="TreeGrafter"/>
</dbReference>
<dbReference type="AlphaFoldDB" id="A0A4Q7PQU9"/>
<protein>
    <submittedName>
        <fullName evidence="4">Exopolyphosphatase/guanosine-5'-triphosphate, 3'-diphosphate pyrophosphatase</fullName>
    </submittedName>
</protein>
<name>A0A4Q7PQU9_9FIRM</name>
<keyword evidence="5" id="KW-1185">Reference proteome</keyword>
<dbReference type="Gene3D" id="3.30.420.40">
    <property type="match status" value="1"/>
</dbReference>
<sequence>MAITTFAAVDVGSYELDMTVYEISPKIGIRKLTRVRHILPLGSDTYTDGKISYEMIAQICKALQGFKEIMKDFGVQAWEACATSALREAKNSSIVLDQIEVQTGFKVHVLSNSEQRFLLFKAIAVKDQEQFNQLIQKGTAIVDVGSGSMQLSLYDEGELITTQNMKLGTLRVLEMLAGVTPDTVDENRLIEELLGNELQTFKKLFLKDREIVNLIGVGDVIGQFAYDPSTHRPFEKIEAERFQSIYRRIRSACPEDLVEKLQIPPAYAALAPASAMAYSQMLELSGARMMWVPGITLCDGIAADYAERTKLLRLGHNFDEDILSAARQISRRYMANRGHALILEKNVCRIFDSMKKYHGLGRRERLLLQLSAILHDCGKYISLGASSECSYNIIMSTEMIGLSHLEREIVANVVKYNTEEYQYSQGSLAGLSPEVQNEIMKLTAILRVGNAMDRSHKQKFKDIRISMKDRQMQIVTSTLEDISLERGLFQKKADFFEEVYGVRPVLKQRKGV</sequence>
<dbReference type="CDD" id="cd24006">
    <property type="entry name" value="ASKHA_NBD_PPX_GppA"/>
    <property type="match status" value="1"/>
</dbReference>
<feature type="domain" description="Ppx/GppA phosphatase C-terminal" evidence="3">
    <location>
        <begin position="326"/>
        <end position="474"/>
    </location>
</feature>
<dbReference type="Gene3D" id="1.10.3210.10">
    <property type="entry name" value="Hypothetical protein af1432"/>
    <property type="match status" value="1"/>
</dbReference>
<dbReference type="Proteomes" id="UP000292927">
    <property type="component" value="Unassembled WGS sequence"/>
</dbReference>
<evidence type="ECO:0000259" key="3">
    <source>
        <dbReference type="Pfam" id="PF21447"/>
    </source>
</evidence>
<dbReference type="Gene3D" id="3.30.420.150">
    <property type="entry name" value="Exopolyphosphatase. Domain 2"/>
    <property type="match status" value="1"/>
</dbReference>
<dbReference type="CDD" id="cd00077">
    <property type="entry name" value="HDc"/>
    <property type="match status" value="1"/>
</dbReference>
<dbReference type="EMBL" id="SGXF01000001">
    <property type="protein sequence ID" value="RZT02696.1"/>
    <property type="molecule type" value="Genomic_DNA"/>
</dbReference>
<dbReference type="OrthoDB" id="9814545at2"/>
<evidence type="ECO:0000313" key="4">
    <source>
        <dbReference type="EMBL" id="RZT02696.1"/>
    </source>
</evidence>
<dbReference type="InterPro" id="IPR048950">
    <property type="entry name" value="Ppx_GppA_C"/>
</dbReference>
<accession>A0A4Q7PQU9</accession>
<dbReference type="PANTHER" id="PTHR30005:SF0">
    <property type="entry name" value="RETROGRADE REGULATION PROTEIN 2"/>
    <property type="match status" value="1"/>
</dbReference>
<dbReference type="InterPro" id="IPR043129">
    <property type="entry name" value="ATPase_NBD"/>
</dbReference>